<dbReference type="OrthoDB" id="5104884at2759"/>
<feature type="compositionally biased region" description="Polar residues" evidence="1">
    <location>
        <begin position="1"/>
        <end position="30"/>
    </location>
</feature>
<comment type="caution">
    <text evidence="2">The sequence shown here is derived from an EMBL/GenBank/DDBJ whole genome shotgun (WGS) entry which is preliminary data.</text>
</comment>
<feature type="region of interest" description="Disordered" evidence="1">
    <location>
        <begin position="1"/>
        <end position="158"/>
    </location>
</feature>
<accession>A0A8H4LCK2</accession>
<dbReference type="EMBL" id="JAADYS010000777">
    <property type="protein sequence ID" value="KAF4467155.1"/>
    <property type="molecule type" value="Genomic_DNA"/>
</dbReference>
<feature type="compositionally biased region" description="Basic and acidic residues" evidence="1">
    <location>
        <begin position="488"/>
        <end position="500"/>
    </location>
</feature>
<feature type="compositionally biased region" description="Low complexity" evidence="1">
    <location>
        <begin position="48"/>
        <end position="93"/>
    </location>
</feature>
<feature type="compositionally biased region" description="Pro residues" evidence="1">
    <location>
        <begin position="94"/>
        <end position="112"/>
    </location>
</feature>
<organism evidence="2 3">
    <name type="scientific">Fusarium albosuccineum</name>
    <dbReference type="NCBI Taxonomy" id="1237068"/>
    <lineage>
        <taxon>Eukaryota</taxon>
        <taxon>Fungi</taxon>
        <taxon>Dikarya</taxon>
        <taxon>Ascomycota</taxon>
        <taxon>Pezizomycotina</taxon>
        <taxon>Sordariomycetes</taxon>
        <taxon>Hypocreomycetidae</taxon>
        <taxon>Hypocreales</taxon>
        <taxon>Nectriaceae</taxon>
        <taxon>Fusarium</taxon>
        <taxon>Fusarium decemcellulare species complex</taxon>
    </lineage>
</organism>
<name>A0A8H4LCK2_9HYPO</name>
<evidence type="ECO:0000256" key="1">
    <source>
        <dbReference type="SAM" id="MobiDB-lite"/>
    </source>
</evidence>
<protein>
    <submittedName>
        <fullName evidence="2">Uncharacterized protein</fullName>
    </submittedName>
</protein>
<feature type="compositionally biased region" description="Basic and acidic residues" evidence="1">
    <location>
        <begin position="447"/>
        <end position="459"/>
    </location>
</feature>
<keyword evidence="3" id="KW-1185">Reference proteome</keyword>
<feature type="compositionally biased region" description="Pro residues" evidence="1">
    <location>
        <begin position="478"/>
        <end position="487"/>
    </location>
</feature>
<feature type="compositionally biased region" description="Low complexity" evidence="1">
    <location>
        <begin position="113"/>
        <end position="126"/>
    </location>
</feature>
<evidence type="ECO:0000313" key="2">
    <source>
        <dbReference type="EMBL" id="KAF4467155.1"/>
    </source>
</evidence>
<proteinExistence type="predicted"/>
<sequence>MASNQNSTGQEANIKTENADNSSVGNVSQPEETDITMGGIAGGGTTVGTGTEANSGQQQQNQGQPVTDQDPNPNPNQSQSQGQGQNQNQNQDPNPNPDPNPDPNPNPNPDPNPNQNQGQPGTDQNPVPAGPKRPRTGSHGSNDKQPLFKPFMFQPQPPSDNTTLYLREMRKGLTGSSYGSNPTNMKTLGWFKNYRNPWYLNAFQGRKAGTHIYRLQQRKDDDFLISNNPQSILQIIDGDLVTKLYHENFGQIDDVLGIAAEGAESHSKDFIDSLDPMKPDRFVNNRTVLIHIKFKDGTVAWVKRTWWRSVYPKPTDLRLKKIKFYYNGLDRYGKRKENPNGHADRELWKWAFGLEQRYLEEMYPGQTLIDQGEREPSPVENQLGRFRQATVESLQSHEDDSIDYTAPVAGSSGDRYSSEPVQRRQSPFATASQRRSEQPGSNSQREGSQERPFPPERRRTTPSARNSVYKTVTLQEPPMYPTPSPEPPFEHDSDRGQSESEISRMLRDVLAGNLKMQEDLTVLGRKMAELQRNQRELGIRVQGLEEGDDYV</sequence>
<feature type="compositionally biased region" description="Polar residues" evidence="1">
    <location>
        <begin position="419"/>
        <end position="446"/>
    </location>
</feature>
<gene>
    <name evidence="2" type="ORF">FALBO_5981</name>
</gene>
<dbReference type="AlphaFoldDB" id="A0A8H4LCK2"/>
<reference evidence="2 3" key="1">
    <citation type="submission" date="2020-01" db="EMBL/GenBank/DDBJ databases">
        <title>Identification and distribution of gene clusters putatively required for synthesis of sphingolipid metabolism inhibitors in phylogenetically diverse species of the filamentous fungus Fusarium.</title>
        <authorList>
            <person name="Kim H.-S."/>
            <person name="Busman M."/>
            <person name="Brown D.W."/>
            <person name="Divon H."/>
            <person name="Uhlig S."/>
            <person name="Proctor R.H."/>
        </authorList>
    </citation>
    <scope>NUCLEOTIDE SEQUENCE [LARGE SCALE GENOMIC DNA]</scope>
    <source>
        <strain evidence="2 3">NRRL 20459</strain>
    </source>
</reference>
<evidence type="ECO:0000313" key="3">
    <source>
        <dbReference type="Proteomes" id="UP000554235"/>
    </source>
</evidence>
<feature type="compositionally biased region" description="Polar residues" evidence="1">
    <location>
        <begin position="463"/>
        <end position="474"/>
    </location>
</feature>
<dbReference type="Proteomes" id="UP000554235">
    <property type="component" value="Unassembled WGS sequence"/>
</dbReference>
<feature type="region of interest" description="Disordered" evidence="1">
    <location>
        <begin position="390"/>
        <end position="500"/>
    </location>
</feature>